<evidence type="ECO:0000256" key="4">
    <source>
        <dbReference type="ARBA" id="ARBA00023014"/>
    </source>
</evidence>
<evidence type="ECO:0000256" key="2">
    <source>
        <dbReference type="ARBA" id="ARBA00022723"/>
    </source>
</evidence>
<keyword evidence="1" id="KW-0004">4Fe-4S</keyword>
<gene>
    <name evidence="6" type="ordered locus">Desti_2442</name>
</gene>
<dbReference type="PATRIC" id="fig|706587.4.peg.2807"/>
<evidence type="ECO:0000259" key="5">
    <source>
        <dbReference type="PROSITE" id="PS51379"/>
    </source>
</evidence>
<dbReference type="InterPro" id="IPR050572">
    <property type="entry name" value="Fe-S_Ferredoxin"/>
</dbReference>
<feature type="domain" description="4Fe-4S ferredoxin-type" evidence="5">
    <location>
        <begin position="12"/>
        <end position="41"/>
    </location>
</feature>
<dbReference type="Pfam" id="PF14697">
    <property type="entry name" value="Fer4_21"/>
    <property type="match status" value="1"/>
</dbReference>
<dbReference type="PROSITE" id="PS51379">
    <property type="entry name" value="4FE4S_FER_2"/>
    <property type="match status" value="2"/>
</dbReference>
<sequence>MHTKNQRWNWMFVPEIAEGKCKQCGECVDICPADVLVVDNNETVVANPADCLGCESCVSVCPEEAITVKEV</sequence>
<protein>
    <recommendedName>
        <fullName evidence="5">4Fe-4S ferredoxin-type domain-containing protein</fullName>
    </recommendedName>
</protein>
<dbReference type="InterPro" id="IPR017900">
    <property type="entry name" value="4Fe4S_Fe_S_CS"/>
</dbReference>
<dbReference type="eggNOG" id="COG1149">
    <property type="taxonomic scope" value="Bacteria"/>
</dbReference>
<dbReference type="InterPro" id="IPR017896">
    <property type="entry name" value="4Fe4S_Fe-S-bd"/>
</dbReference>
<name>I4C6D3_DESTA</name>
<dbReference type="STRING" id="706587.Desti_2442"/>
<keyword evidence="3" id="KW-0408">Iron</keyword>
<reference evidence="7" key="1">
    <citation type="submission" date="2012-06" db="EMBL/GenBank/DDBJ databases">
        <title>Complete sequence of chromosome of Desulfomonile tiedjei DSM 6799.</title>
        <authorList>
            <person name="Lucas S."/>
            <person name="Copeland A."/>
            <person name="Lapidus A."/>
            <person name="Glavina del Rio T."/>
            <person name="Dalin E."/>
            <person name="Tice H."/>
            <person name="Bruce D."/>
            <person name="Goodwin L."/>
            <person name="Pitluck S."/>
            <person name="Peters L."/>
            <person name="Ovchinnikova G."/>
            <person name="Zeytun A."/>
            <person name="Lu M."/>
            <person name="Kyrpides N."/>
            <person name="Mavromatis K."/>
            <person name="Ivanova N."/>
            <person name="Brettin T."/>
            <person name="Detter J.C."/>
            <person name="Han C."/>
            <person name="Larimer F."/>
            <person name="Land M."/>
            <person name="Hauser L."/>
            <person name="Markowitz V."/>
            <person name="Cheng J.-F."/>
            <person name="Hugenholtz P."/>
            <person name="Woyke T."/>
            <person name="Wu D."/>
            <person name="Spring S."/>
            <person name="Schroeder M."/>
            <person name="Brambilla E."/>
            <person name="Klenk H.-P."/>
            <person name="Eisen J.A."/>
        </authorList>
    </citation>
    <scope>NUCLEOTIDE SEQUENCE [LARGE SCALE GENOMIC DNA]</scope>
    <source>
        <strain evidence="7">ATCC 49306 / DSM 6799 / DCB-1</strain>
    </source>
</reference>
<accession>I4C6D3</accession>
<dbReference type="SUPFAM" id="SSF54862">
    <property type="entry name" value="4Fe-4S ferredoxins"/>
    <property type="match status" value="1"/>
</dbReference>
<evidence type="ECO:0000313" key="6">
    <source>
        <dbReference type="EMBL" id="AFM25124.1"/>
    </source>
</evidence>
<feature type="domain" description="4Fe-4S ferredoxin-type" evidence="5">
    <location>
        <begin position="42"/>
        <end position="71"/>
    </location>
</feature>
<keyword evidence="4" id="KW-0411">Iron-sulfur</keyword>
<dbReference type="Proteomes" id="UP000006055">
    <property type="component" value="Chromosome"/>
</dbReference>
<dbReference type="KEGG" id="dti:Desti_2442"/>
<evidence type="ECO:0000313" key="7">
    <source>
        <dbReference type="Proteomes" id="UP000006055"/>
    </source>
</evidence>
<dbReference type="AlphaFoldDB" id="I4C6D3"/>
<dbReference type="HOGENOM" id="CLU_139698_5_5_7"/>
<keyword evidence="7" id="KW-1185">Reference proteome</keyword>
<dbReference type="PROSITE" id="PS00198">
    <property type="entry name" value="4FE4S_FER_1"/>
    <property type="match status" value="1"/>
</dbReference>
<proteinExistence type="predicted"/>
<dbReference type="GO" id="GO:0046872">
    <property type="term" value="F:metal ion binding"/>
    <property type="evidence" value="ECO:0007669"/>
    <property type="project" value="UniProtKB-KW"/>
</dbReference>
<dbReference type="EMBL" id="CP003360">
    <property type="protein sequence ID" value="AFM25124.1"/>
    <property type="molecule type" value="Genomic_DNA"/>
</dbReference>
<evidence type="ECO:0000256" key="3">
    <source>
        <dbReference type="ARBA" id="ARBA00023004"/>
    </source>
</evidence>
<dbReference type="PANTHER" id="PTHR43687">
    <property type="entry name" value="ADENYLYLSULFATE REDUCTASE, BETA SUBUNIT"/>
    <property type="match status" value="1"/>
</dbReference>
<dbReference type="RefSeq" id="WP_014810267.1">
    <property type="nucleotide sequence ID" value="NC_018025.1"/>
</dbReference>
<dbReference type="Gene3D" id="3.30.70.20">
    <property type="match status" value="1"/>
</dbReference>
<dbReference type="PANTHER" id="PTHR43687:SF1">
    <property type="entry name" value="FERREDOXIN III"/>
    <property type="match status" value="1"/>
</dbReference>
<dbReference type="GO" id="GO:0051539">
    <property type="term" value="F:4 iron, 4 sulfur cluster binding"/>
    <property type="evidence" value="ECO:0007669"/>
    <property type="project" value="UniProtKB-KW"/>
</dbReference>
<keyword evidence="2" id="KW-0479">Metal-binding</keyword>
<evidence type="ECO:0000256" key="1">
    <source>
        <dbReference type="ARBA" id="ARBA00022485"/>
    </source>
</evidence>
<organism evidence="6 7">
    <name type="scientific">Desulfomonile tiedjei (strain ATCC 49306 / DSM 6799 / DCB-1)</name>
    <dbReference type="NCBI Taxonomy" id="706587"/>
    <lineage>
        <taxon>Bacteria</taxon>
        <taxon>Pseudomonadati</taxon>
        <taxon>Thermodesulfobacteriota</taxon>
        <taxon>Desulfomonilia</taxon>
        <taxon>Desulfomonilales</taxon>
        <taxon>Desulfomonilaceae</taxon>
        <taxon>Desulfomonile</taxon>
    </lineage>
</organism>